<evidence type="ECO:0000313" key="3">
    <source>
        <dbReference type="Proteomes" id="UP000515292"/>
    </source>
</evidence>
<name>A0A7G5IKU6_9SPHN</name>
<keyword evidence="1" id="KW-0472">Membrane</keyword>
<reference evidence="2 3" key="1">
    <citation type="submission" date="2020-07" db="EMBL/GenBank/DDBJ databases">
        <title>Complete genome sequence for Sandaracinobacter sp. M6.</title>
        <authorList>
            <person name="Tang Y."/>
            <person name="Liu Q."/>
            <person name="Guo Z."/>
            <person name="Lei P."/>
            <person name="Huang B."/>
        </authorList>
    </citation>
    <scope>NUCLEOTIDE SEQUENCE [LARGE SCALE GENOMIC DNA]</scope>
    <source>
        <strain evidence="2 3">M6</strain>
    </source>
</reference>
<dbReference type="Proteomes" id="UP000515292">
    <property type="component" value="Chromosome"/>
</dbReference>
<keyword evidence="1" id="KW-0812">Transmembrane</keyword>
<feature type="transmembrane region" description="Helical" evidence="1">
    <location>
        <begin position="54"/>
        <end position="72"/>
    </location>
</feature>
<feature type="transmembrane region" description="Helical" evidence="1">
    <location>
        <begin position="6"/>
        <end position="23"/>
    </location>
</feature>
<evidence type="ECO:0008006" key="4">
    <source>
        <dbReference type="Google" id="ProtNLM"/>
    </source>
</evidence>
<accession>A0A7G5IKU6</accession>
<keyword evidence="1" id="KW-1133">Transmembrane helix</keyword>
<proteinExistence type="predicted"/>
<gene>
    <name evidence="2" type="ORF">H3309_05845</name>
</gene>
<sequence>MTTLPVDIVLAVLLVEAGVLLARRVALADVLAALLPGAAMLLALRAVLSGQGTGAAMIWLAVSGLIHAWDLYRRGWLKKPRR</sequence>
<dbReference type="RefSeq" id="WP_182297811.1">
    <property type="nucleotide sequence ID" value="NZ_CP059851.1"/>
</dbReference>
<dbReference type="EMBL" id="CP059851">
    <property type="protein sequence ID" value="QMW23988.1"/>
    <property type="molecule type" value="Genomic_DNA"/>
</dbReference>
<dbReference type="KEGG" id="sand:H3309_05845"/>
<protein>
    <recommendedName>
        <fullName evidence="4">DUF2484 family protein</fullName>
    </recommendedName>
</protein>
<organism evidence="2 3">
    <name type="scientific">Sandaracinobacteroides saxicola</name>
    <dbReference type="NCBI Taxonomy" id="2759707"/>
    <lineage>
        <taxon>Bacteria</taxon>
        <taxon>Pseudomonadati</taxon>
        <taxon>Pseudomonadota</taxon>
        <taxon>Alphaproteobacteria</taxon>
        <taxon>Sphingomonadales</taxon>
        <taxon>Sphingosinicellaceae</taxon>
        <taxon>Sandaracinobacteroides</taxon>
    </lineage>
</organism>
<keyword evidence="3" id="KW-1185">Reference proteome</keyword>
<evidence type="ECO:0000313" key="2">
    <source>
        <dbReference type="EMBL" id="QMW23988.1"/>
    </source>
</evidence>
<dbReference type="AlphaFoldDB" id="A0A7G5IKU6"/>
<evidence type="ECO:0000256" key="1">
    <source>
        <dbReference type="SAM" id="Phobius"/>
    </source>
</evidence>